<protein>
    <recommendedName>
        <fullName evidence="2">Structural maintenance of chromosomes protein 5</fullName>
    </recommendedName>
</protein>
<dbReference type="Proteomes" id="UP001150941">
    <property type="component" value="Unassembled WGS sequence"/>
</dbReference>
<comment type="similarity">
    <text evidence="1">Belongs to the SMC family. SMC5 subfamily.</text>
</comment>
<feature type="compositionally biased region" description="Basic and acidic residues" evidence="5">
    <location>
        <begin position="816"/>
        <end position="834"/>
    </location>
</feature>
<evidence type="ECO:0000256" key="4">
    <source>
        <dbReference type="SAM" id="Coils"/>
    </source>
</evidence>
<dbReference type="InterPro" id="IPR003395">
    <property type="entry name" value="RecF/RecN/SMC_N"/>
</dbReference>
<dbReference type="RefSeq" id="XP_058335931.1">
    <property type="nucleotide sequence ID" value="XM_058469900.1"/>
</dbReference>
<dbReference type="PANTHER" id="PTHR45916:SF1">
    <property type="entry name" value="STRUCTURAL MAINTENANCE OF CHROMOSOMES PROTEIN 5"/>
    <property type="match status" value="1"/>
</dbReference>
<organism evidence="7 8">
    <name type="scientific">Penicillium chermesinum</name>
    <dbReference type="NCBI Taxonomy" id="63820"/>
    <lineage>
        <taxon>Eukaryota</taxon>
        <taxon>Fungi</taxon>
        <taxon>Dikarya</taxon>
        <taxon>Ascomycota</taxon>
        <taxon>Pezizomycotina</taxon>
        <taxon>Eurotiomycetes</taxon>
        <taxon>Eurotiomycetidae</taxon>
        <taxon>Eurotiales</taxon>
        <taxon>Aspergillaceae</taxon>
        <taxon>Penicillium</taxon>
    </lineage>
</organism>
<evidence type="ECO:0000256" key="5">
    <source>
        <dbReference type="SAM" id="MobiDB-lite"/>
    </source>
</evidence>
<dbReference type="GeneID" id="83197203"/>
<feature type="coiled-coil region" evidence="4">
    <location>
        <begin position="892"/>
        <end position="926"/>
    </location>
</feature>
<feature type="compositionally biased region" description="Low complexity" evidence="5">
    <location>
        <begin position="1"/>
        <end position="10"/>
    </location>
</feature>
<dbReference type="GO" id="GO:0005634">
    <property type="term" value="C:nucleus"/>
    <property type="evidence" value="ECO:0007669"/>
    <property type="project" value="TreeGrafter"/>
</dbReference>
<feature type="region of interest" description="Disordered" evidence="5">
    <location>
        <begin position="393"/>
        <end position="436"/>
    </location>
</feature>
<name>A0A9W9PKM8_9EURO</name>
<comment type="caution">
    <text evidence="7">The sequence shown here is derived from an EMBL/GenBank/DDBJ whole genome shotgun (WGS) entry which is preliminary data.</text>
</comment>
<dbReference type="AlphaFoldDB" id="A0A9W9PKM8"/>
<feature type="compositionally biased region" description="Polar residues" evidence="5">
    <location>
        <begin position="43"/>
        <end position="52"/>
    </location>
</feature>
<evidence type="ECO:0000259" key="6">
    <source>
        <dbReference type="Pfam" id="PF02463"/>
    </source>
</evidence>
<keyword evidence="3 4" id="KW-0175">Coiled coil</keyword>
<feature type="region of interest" description="Disordered" evidence="5">
    <location>
        <begin position="816"/>
        <end position="853"/>
    </location>
</feature>
<gene>
    <name evidence="7" type="ORF">N7468_000603</name>
</gene>
<evidence type="ECO:0000256" key="1">
    <source>
        <dbReference type="ARBA" id="ARBA00010171"/>
    </source>
</evidence>
<sequence length="1140" mass="130382">MSTPSRSPLSSRRRRSHSEMTNGDDDEPSNQYSEDVKRARLNPTKQDSGTGDNSRESSGKPEQPFEPLVARPGVDSKGYKPGAIIRIKVTDFVTYTKAEFYPGPKLNMVIGPNGTGKSTLVCAICLGLGWGPQHLGRAKELGEFVKHGRPEATIEIELAGGPTIATNPIIKRKIKRDGNHSSFWVNGTPVSAKNVLRLVQSFAIQVDNLCQFLPQDKVAEFAALTPEQLLYSTERAAGGKRMIDWHDALNKLREEQRKIEIDNRGDTETLRNMETRHEAQKEDVERMRERVVIQQKINNMEFLRPIVEFRDFVRFFDELKTKRNRLEEEQRLLKEELMPMFKVVEDKKAYADKIDEVKTLRREQVAQLSNAAEEAKNKITELQDEMTAIDNQIDNERNSGKRQKEEASKISQTIRKLERQMQKKPRQEKRRLEEQISEISEKRDPLQRQIDIVTRRKNLAQRNLENLSSKSGQKENLLRSVSPDTAKGYQWLLDNQHRFEKEVFGPPMVTCSVSDPKYADAIESFIQKAELTAFTVQSKNDFRTLQQALIKELNLHDISIRTCPAGSGWKRSPIPKEDIERMGYDGWASDFIKGPEPVISMLYEESKLGSTPIAIREISEEAYEETTNGPIVQFVSGRTVYQISRRREMDPERRLPERGPVDMSAKQEYLNEIGSSKDELEHLYAELGEETRNFERLQDEIKALDQDMKNIEKEKAERQTAHTNFLAIPQRLEQEQSKLYLRQEGFTEIRERVHNLRYQQDEIAIKKAEATVRYADSIEGVREAYEELLKAEILHMEAISDWKTLKARESDSARMLEEKSRTLREAAEEMDRAKRQGKALRHQSKQIEREIRNREGADEVHESFLAPDYDMDAYNADLDSEKARLALTHGGHSGMIEEFEARERKIQELKEKLSGFIQERAKIQESIDEVRGLWEPQLDAIVSKISDAFGDSFRRIGLAGQVSLFKAEDEPGPNGEPGASNFEQWAIQIQVKFREHEPLSILTAHRQSGGERAVSTIFYLMALQSLSASPFRVVDEINQGMDPRNERMVHGRLVDIACGTEDGATAAADSIGGGGGSQYFLITPKLLTGLAYKRGMKVLTIYSGEYMPEDYGKLDFRVAAQKMRTITGRQLRRRNPVDVY</sequence>
<feature type="compositionally biased region" description="Basic residues" evidence="5">
    <location>
        <begin position="835"/>
        <end position="844"/>
    </location>
</feature>
<dbReference type="InterPro" id="IPR027417">
    <property type="entry name" value="P-loop_NTPase"/>
</dbReference>
<dbReference type="GO" id="GO:0000724">
    <property type="term" value="P:double-strand break repair via homologous recombination"/>
    <property type="evidence" value="ECO:0007669"/>
    <property type="project" value="TreeGrafter"/>
</dbReference>
<evidence type="ECO:0000256" key="2">
    <source>
        <dbReference type="ARBA" id="ARBA00018687"/>
    </source>
</evidence>
<accession>A0A9W9PKM8</accession>
<feature type="domain" description="RecF/RecN/SMC N-terminal" evidence="6">
    <location>
        <begin position="84"/>
        <end position="1051"/>
    </location>
</feature>
<dbReference type="Pfam" id="PF02463">
    <property type="entry name" value="SMC_N"/>
    <property type="match status" value="1"/>
</dbReference>
<dbReference type="SUPFAM" id="SSF52540">
    <property type="entry name" value="P-loop containing nucleoside triphosphate hydrolases"/>
    <property type="match status" value="1"/>
</dbReference>
<dbReference type="GO" id="GO:0030915">
    <property type="term" value="C:Smc5-Smc6 complex"/>
    <property type="evidence" value="ECO:0007669"/>
    <property type="project" value="TreeGrafter"/>
</dbReference>
<dbReference type="EMBL" id="JAPQKS010000001">
    <property type="protein sequence ID" value="KAJ5249152.1"/>
    <property type="molecule type" value="Genomic_DNA"/>
</dbReference>
<dbReference type="PANTHER" id="PTHR45916">
    <property type="entry name" value="STRUCTURAL MAINTENANCE OF CHROMOSOMES PROTEIN 5"/>
    <property type="match status" value="1"/>
</dbReference>
<evidence type="ECO:0000313" key="8">
    <source>
        <dbReference type="Proteomes" id="UP001150941"/>
    </source>
</evidence>
<dbReference type="Gene3D" id="3.40.50.300">
    <property type="entry name" value="P-loop containing nucleotide triphosphate hydrolases"/>
    <property type="match status" value="2"/>
</dbReference>
<feature type="region of interest" description="Disordered" evidence="5">
    <location>
        <begin position="1"/>
        <end position="74"/>
    </location>
</feature>
<feature type="compositionally biased region" description="Basic and acidic residues" evidence="5">
    <location>
        <begin position="394"/>
        <end position="408"/>
    </location>
</feature>
<reference evidence="7" key="1">
    <citation type="submission" date="2022-11" db="EMBL/GenBank/DDBJ databases">
        <authorList>
            <person name="Petersen C."/>
        </authorList>
    </citation>
    <scope>NUCLEOTIDE SEQUENCE</scope>
    <source>
        <strain evidence="7">IBT 19713</strain>
    </source>
</reference>
<dbReference type="OrthoDB" id="10254973at2759"/>
<evidence type="ECO:0000313" key="7">
    <source>
        <dbReference type="EMBL" id="KAJ5249152.1"/>
    </source>
</evidence>
<keyword evidence="8" id="KW-1185">Reference proteome</keyword>
<reference evidence="7" key="2">
    <citation type="journal article" date="2023" name="IMA Fungus">
        <title>Comparative genomic study of the Penicillium genus elucidates a diverse pangenome and 15 lateral gene transfer events.</title>
        <authorList>
            <person name="Petersen C."/>
            <person name="Sorensen T."/>
            <person name="Nielsen M.R."/>
            <person name="Sondergaard T.E."/>
            <person name="Sorensen J.L."/>
            <person name="Fitzpatrick D.A."/>
            <person name="Frisvad J.C."/>
            <person name="Nielsen K.L."/>
        </authorList>
    </citation>
    <scope>NUCLEOTIDE SEQUENCE</scope>
    <source>
        <strain evidence="7">IBT 19713</strain>
    </source>
</reference>
<proteinExistence type="inferred from homology"/>
<feature type="coiled-coil region" evidence="4">
    <location>
        <begin position="666"/>
        <end position="721"/>
    </location>
</feature>
<evidence type="ECO:0000256" key="3">
    <source>
        <dbReference type="ARBA" id="ARBA00023054"/>
    </source>
</evidence>
<dbReference type="GO" id="GO:0003697">
    <property type="term" value="F:single-stranded DNA binding"/>
    <property type="evidence" value="ECO:0007669"/>
    <property type="project" value="TreeGrafter"/>
</dbReference>